<gene>
    <name evidence="4" type="ORF">EUA98_15605</name>
</gene>
<dbReference type="AlphaFoldDB" id="A0A4Q5MWT1"/>
<comment type="caution">
    <text evidence="4">The sequence shown here is derived from an EMBL/GenBank/DDBJ whole genome shotgun (WGS) entry which is preliminary data.</text>
</comment>
<dbReference type="InterPro" id="IPR050313">
    <property type="entry name" value="Carb_Metab_HTH_regulators"/>
</dbReference>
<feature type="domain" description="HTH deoR-type" evidence="3">
    <location>
        <begin position="1"/>
        <end position="49"/>
    </location>
</feature>
<dbReference type="SMART" id="SM00420">
    <property type="entry name" value="HTH_DEOR"/>
    <property type="match status" value="1"/>
</dbReference>
<dbReference type="PANTHER" id="PTHR30363:SF44">
    <property type="entry name" value="AGA OPERON TRANSCRIPTIONAL REPRESSOR-RELATED"/>
    <property type="match status" value="1"/>
</dbReference>
<dbReference type="Proteomes" id="UP000293764">
    <property type="component" value="Unassembled WGS sequence"/>
</dbReference>
<dbReference type="PANTHER" id="PTHR30363">
    <property type="entry name" value="HTH-TYPE TRANSCRIPTIONAL REGULATOR SRLR-RELATED"/>
    <property type="match status" value="1"/>
</dbReference>
<dbReference type="InterPro" id="IPR037171">
    <property type="entry name" value="NagB/RpiA_transferase-like"/>
</dbReference>
<dbReference type="Gene3D" id="3.40.50.1360">
    <property type="match status" value="1"/>
</dbReference>
<evidence type="ECO:0000313" key="4">
    <source>
        <dbReference type="EMBL" id="RYV50078.1"/>
    </source>
</evidence>
<keyword evidence="1" id="KW-0805">Transcription regulation</keyword>
<keyword evidence="2" id="KW-0804">Transcription</keyword>
<accession>A0A4Q5MWT1</accession>
<protein>
    <submittedName>
        <fullName evidence="4">DeoR/GlpR transcriptional regulator</fullName>
    </submittedName>
</protein>
<dbReference type="SUPFAM" id="SSF100950">
    <property type="entry name" value="NagB/RpiA/CoA transferase-like"/>
    <property type="match status" value="1"/>
</dbReference>
<dbReference type="Pfam" id="PF08220">
    <property type="entry name" value="HTH_DeoR"/>
    <property type="match status" value="1"/>
</dbReference>
<evidence type="ECO:0000259" key="3">
    <source>
        <dbReference type="PROSITE" id="PS51000"/>
    </source>
</evidence>
<sequence>MLEMITDRQFVRVAELSDAFGISDVTVRADLDALDHSQVVRRVRGGAMARSRGIRPERSFEESLTAQAAEKKLIGESAAALVTSGMSVIIDVGTTTAAIGQALGARTDLEQVTVITNGLKVALDLETSHSDITVIVTGGTLRRLQHSLVDPMATLLLERLHADLAFIGCNGVDVIHGVTNLNLPETEIKRRMIAAAERTIVVADGSKIGQAHLIRVADLSEIASVLTGPSASAGSVAELRRAGIDVIQVE</sequence>
<dbReference type="SMART" id="SM01134">
    <property type="entry name" value="DeoRC"/>
    <property type="match status" value="1"/>
</dbReference>
<reference evidence="4 5" key="1">
    <citation type="submission" date="2019-01" db="EMBL/GenBank/DDBJ databases">
        <title>Novel species of Cellulomonas.</title>
        <authorList>
            <person name="Liu Q."/>
            <person name="Xin Y.-H."/>
        </authorList>
    </citation>
    <scope>NUCLEOTIDE SEQUENCE [LARGE SCALE GENOMIC DNA]</scope>
    <source>
        <strain evidence="4 5">HLT2-17</strain>
    </source>
</reference>
<dbReference type="EMBL" id="SDWW01000043">
    <property type="protein sequence ID" value="RYV50078.1"/>
    <property type="molecule type" value="Genomic_DNA"/>
</dbReference>
<evidence type="ECO:0000256" key="1">
    <source>
        <dbReference type="ARBA" id="ARBA00023015"/>
    </source>
</evidence>
<dbReference type="GO" id="GO:0003700">
    <property type="term" value="F:DNA-binding transcription factor activity"/>
    <property type="evidence" value="ECO:0007669"/>
    <property type="project" value="InterPro"/>
</dbReference>
<dbReference type="InterPro" id="IPR014036">
    <property type="entry name" value="DeoR-like_C"/>
</dbReference>
<proteinExistence type="predicted"/>
<dbReference type="Pfam" id="PF00455">
    <property type="entry name" value="DeoRC"/>
    <property type="match status" value="1"/>
</dbReference>
<organism evidence="4 5">
    <name type="scientific">Pengzhenrongella frigida</name>
    <dbReference type="NCBI Taxonomy" id="1259133"/>
    <lineage>
        <taxon>Bacteria</taxon>
        <taxon>Bacillati</taxon>
        <taxon>Actinomycetota</taxon>
        <taxon>Actinomycetes</taxon>
        <taxon>Micrococcales</taxon>
        <taxon>Pengzhenrongella</taxon>
    </lineage>
</organism>
<dbReference type="InterPro" id="IPR001034">
    <property type="entry name" value="DeoR_HTH"/>
</dbReference>
<dbReference type="OrthoDB" id="7688673at2"/>
<dbReference type="PROSITE" id="PS51000">
    <property type="entry name" value="HTH_DEOR_2"/>
    <property type="match status" value="1"/>
</dbReference>
<name>A0A4Q5MWT1_9MICO</name>
<evidence type="ECO:0000313" key="5">
    <source>
        <dbReference type="Proteomes" id="UP000293764"/>
    </source>
</evidence>
<keyword evidence="5" id="KW-1185">Reference proteome</keyword>
<evidence type="ECO:0000256" key="2">
    <source>
        <dbReference type="ARBA" id="ARBA00023163"/>
    </source>
</evidence>
<dbReference type="SUPFAM" id="SSF46785">
    <property type="entry name" value="Winged helix' DNA-binding domain"/>
    <property type="match status" value="1"/>
</dbReference>
<dbReference type="InterPro" id="IPR036390">
    <property type="entry name" value="WH_DNA-bd_sf"/>
</dbReference>